<dbReference type="SMART" id="SM00633">
    <property type="entry name" value="Glyco_10"/>
    <property type="match status" value="1"/>
</dbReference>
<dbReference type="Pfam" id="PF18962">
    <property type="entry name" value="Por_Secre_tail"/>
    <property type="match status" value="1"/>
</dbReference>
<keyword evidence="9 13" id="KW-0326">Glycosidase</keyword>
<dbReference type="SUPFAM" id="SSF49785">
    <property type="entry name" value="Galactose-binding domain-like"/>
    <property type="match status" value="1"/>
</dbReference>
<evidence type="ECO:0000256" key="10">
    <source>
        <dbReference type="ARBA" id="ARBA00023326"/>
    </source>
</evidence>
<name>I7A603_MELRP</name>
<dbReference type="Pfam" id="PF02018">
    <property type="entry name" value="CBM_4_9"/>
    <property type="match status" value="1"/>
</dbReference>
<evidence type="ECO:0000256" key="8">
    <source>
        <dbReference type="ARBA" id="ARBA00023277"/>
    </source>
</evidence>
<dbReference type="Gene3D" id="2.60.120.260">
    <property type="entry name" value="Galactose-binding domain-like"/>
    <property type="match status" value="1"/>
</dbReference>
<evidence type="ECO:0000256" key="7">
    <source>
        <dbReference type="ARBA" id="ARBA00022801"/>
    </source>
</evidence>
<dbReference type="InterPro" id="IPR031158">
    <property type="entry name" value="GH10_AS"/>
</dbReference>
<dbReference type="OrthoDB" id="7061696at2"/>
<keyword evidence="5" id="KW-0732">Signal</keyword>
<dbReference type="GO" id="GO:0031176">
    <property type="term" value="F:endo-1,4-beta-xylanase activity"/>
    <property type="evidence" value="ECO:0007669"/>
    <property type="project" value="UniProtKB-EC"/>
</dbReference>
<sequence length="781" mass="86933">MGGKLKNIINGLIILLLLIPSISQAQLVTNGSFENTPLGPVTENIEGWIIEVGSSVTTPPDFEIVDNPVQHGNHAFKVVINSLGANDWDIQLVADSIPVKPGDTYVYSIWAKAEKAGAQANFTVGNYSYNEYGAIRPANLTTEWREFTMEFTITDTQKVIRAPIHFNKSVNVGNTIYVDNLTIINKNDLPSPLKPIVLEAEDGQLGSDLEVLQDGDITYVTPKTNFINSTNPGSASKVITFEVTFADTGNYDLFAKIRVGPNQYNDDSFFYGNGFGVKDTANDEDWIIANQMQAAGFNEPDNIVSDPGGLGDGVWKWVNLSKNNFGEDPVVFTVEGDTLTKIFQIAAREDGLDIDKIAFGKSYLYYTVDNLENKTAGVDKLPGEIWMGPPIASKQPKFLGSAYSTAQAPNFAAYWNAVTPENAGKWGSVESARDQMNWGGLDAAYNLAKENGFKFIYHVLVWGQQQPGWINNLQPDEQLEEIREWFQAVADRYPDIDYLQVVNEPLPNHAPAQYRNALGGEGSTGWDWVINAFKMAREIFPSKTKLMINDYNIINSSANTSAYLKLIRLLQAENLIDVIGVQGHAFSLNTAVSVIKKNLDSLASTGLKIQVTELDIDGMTDERQLQDYQRIFPVLWEHPAVEGITLWGWRPGLWRNEQKAYLVDANGTERPALVWLRNYLDSVVVSVERIDDLPKDFYLSNNYPNPFNPSTRINYSLSKSVNVSLKVYDVLGREVRTLVQGAQNPGSYTVIFDASDLSSGIYFYRLEAGNFSETKQMLLMK</sequence>
<evidence type="ECO:0000256" key="5">
    <source>
        <dbReference type="ARBA" id="ARBA00022729"/>
    </source>
</evidence>
<dbReference type="InterPro" id="IPR001000">
    <property type="entry name" value="GH10_dom"/>
</dbReference>
<proteinExistence type="inferred from homology"/>
<dbReference type="HOGENOM" id="CLU_343840_0_0_10"/>
<keyword evidence="4 13" id="KW-0858">Xylan degradation</keyword>
<organism evidence="13 14">
    <name type="scientific">Melioribacter roseus (strain DSM 23840 / JCM 17771 / VKM B-2668 / P3M-2)</name>
    <dbReference type="NCBI Taxonomy" id="1191523"/>
    <lineage>
        <taxon>Bacteria</taxon>
        <taxon>Pseudomonadati</taxon>
        <taxon>Ignavibacteriota</taxon>
        <taxon>Ignavibacteria</taxon>
        <taxon>Ignavibacteriales</taxon>
        <taxon>Melioribacteraceae</taxon>
        <taxon>Melioribacter</taxon>
    </lineage>
</organism>
<dbReference type="PANTHER" id="PTHR31490">
    <property type="entry name" value="GLYCOSYL HYDROLASE"/>
    <property type="match status" value="1"/>
</dbReference>
<evidence type="ECO:0000256" key="1">
    <source>
        <dbReference type="ARBA" id="ARBA00000681"/>
    </source>
</evidence>
<dbReference type="InterPro" id="IPR044846">
    <property type="entry name" value="GH10"/>
</dbReference>
<dbReference type="InterPro" id="IPR017853">
    <property type="entry name" value="GH"/>
</dbReference>
<feature type="domain" description="GH10" evidence="12">
    <location>
        <begin position="392"/>
        <end position="679"/>
    </location>
</feature>
<protein>
    <recommendedName>
        <fullName evidence="3">endo-1,4-beta-xylanase</fullName>
        <ecNumber evidence="3">3.2.1.8</ecNumber>
    </recommendedName>
</protein>
<keyword evidence="7 13" id="KW-0378">Hydrolase</keyword>
<dbReference type="Pfam" id="PF00331">
    <property type="entry name" value="Glyco_hydro_10"/>
    <property type="match status" value="1"/>
</dbReference>
<keyword evidence="8" id="KW-0119">Carbohydrate metabolism</keyword>
<dbReference type="BRENDA" id="3.2.1.8">
    <property type="organism ID" value="14463"/>
</dbReference>
<dbReference type="eggNOG" id="COG3693">
    <property type="taxonomic scope" value="Bacteria"/>
</dbReference>
<evidence type="ECO:0000256" key="9">
    <source>
        <dbReference type="ARBA" id="ARBA00023295"/>
    </source>
</evidence>
<evidence type="ECO:0000313" key="14">
    <source>
        <dbReference type="Proteomes" id="UP000009011"/>
    </source>
</evidence>
<dbReference type="GO" id="GO:0045493">
    <property type="term" value="P:xylan catabolic process"/>
    <property type="evidence" value="ECO:0007669"/>
    <property type="project" value="UniProtKB-KW"/>
</dbReference>
<comment type="similarity">
    <text evidence="2">Belongs to the glycosyl hydrolase 10 (cellulase F) family.</text>
</comment>
<evidence type="ECO:0000259" key="12">
    <source>
        <dbReference type="PROSITE" id="PS51760"/>
    </source>
</evidence>
<dbReference type="Gene3D" id="2.60.40.4070">
    <property type="match status" value="1"/>
</dbReference>
<dbReference type="InterPro" id="IPR026444">
    <property type="entry name" value="Secre_tail"/>
</dbReference>
<dbReference type="InterPro" id="IPR008979">
    <property type="entry name" value="Galactose-bd-like_sf"/>
</dbReference>
<dbReference type="PANTHER" id="PTHR31490:SF88">
    <property type="entry name" value="BETA-XYLANASE"/>
    <property type="match status" value="1"/>
</dbReference>
<evidence type="ECO:0000256" key="4">
    <source>
        <dbReference type="ARBA" id="ARBA00022651"/>
    </source>
</evidence>
<comment type="catalytic activity">
    <reaction evidence="1">
        <text>Endohydrolysis of (1-&gt;4)-beta-D-xylosidic linkages in xylans.</text>
        <dbReference type="EC" id="3.2.1.8"/>
    </reaction>
</comment>
<keyword evidence="14" id="KW-1185">Reference proteome</keyword>
<dbReference type="SUPFAM" id="SSF51445">
    <property type="entry name" value="(Trans)glycosidases"/>
    <property type="match status" value="1"/>
</dbReference>
<evidence type="ECO:0000256" key="11">
    <source>
        <dbReference type="PROSITE-ProRule" id="PRU10061"/>
    </source>
</evidence>
<gene>
    <name evidence="13" type="ordered locus">MROS_2091</name>
</gene>
<evidence type="ECO:0000256" key="3">
    <source>
        <dbReference type="ARBA" id="ARBA00012590"/>
    </source>
</evidence>
<dbReference type="KEGG" id="mro:MROS_2091"/>
<dbReference type="NCBIfam" id="TIGR04183">
    <property type="entry name" value="Por_Secre_tail"/>
    <property type="match status" value="1"/>
</dbReference>
<dbReference type="PROSITE" id="PS00591">
    <property type="entry name" value="GH10_1"/>
    <property type="match status" value="1"/>
</dbReference>
<evidence type="ECO:0000256" key="6">
    <source>
        <dbReference type="ARBA" id="ARBA00022737"/>
    </source>
</evidence>
<dbReference type="Gene3D" id="3.20.20.80">
    <property type="entry name" value="Glycosidases"/>
    <property type="match status" value="1"/>
</dbReference>
<dbReference type="InterPro" id="IPR003305">
    <property type="entry name" value="CenC_carb-bd"/>
</dbReference>
<dbReference type="EC" id="3.2.1.8" evidence="3"/>
<dbReference type="EMBL" id="CP003557">
    <property type="protein sequence ID" value="AFN75321.1"/>
    <property type="molecule type" value="Genomic_DNA"/>
</dbReference>
<evidence type="ECO:0000313" key="13">
    <source>
        <dbReference type="EMBL" id="AFN75321.1"/>
    </source>
</evidence>
<feature type="active site" description="Nucleophile" evidence="11">
    <location>
        <position position="613"/>
    </location>
</feature>
<dbReference type="STRING" id="1191523.MROS_2091"/>
<keyword evidence="6" id="KW-0677">Repeat</keyword>
<reference evidence="13 14" key="1">
    <citation type="journal article" date="2013" name="PLoS ONE">
        <title>Genomic analysis of Melioribacter roseus, facultatively anaerobic organotrophic bacterium representing a novel deep lineage within Bacteriodetes/Chlorobi group.</title>
        <authorList>
            <person name="Kadnikov V.V."/>
            <person name="Mardanov A.V."/>
            <person name="Podosokorskaya O.A."/>
            <person name="Gavrilov S.N."/>
            <person name="Kublanov I.V."/>
            <person name="Beletsky A.V."/>
            <person name="Bonch-Osmolovskaya E.A."/>
            <person name="Ravin N.V."/>
        </authorList>
    </citation>
    <scope>NUCLEOTIDE SEQUENCE [LARGE SCALE GENOMIC DNA]</scope>
    <source>
        <strain evidence="14">JCM 17771 / P3M-2</strain>
    </source>
</reference>
<dbReference type="PROSITE" id="PS51760">
    <property type="entry name" value="GH10_2"/>
    <property type="match status" value="1"/>
</dbReference>
<accession>I7A603</accession>
<keyword evidence="10" id="KW-0624">Polysaccharide degradation</keyword>
<evidence type="ECO:0000256" key="2">
    <source>
        <dbReference type="ARBA" id="ARBA00007495"/>
    </source>
</evidence>
<dbReference type="AlphaFoldDB" id="I7A603"/>
<dbReference type="Proteomes" id="UP000009011">
    <property type="component" value="Chromosome"/>
</dbReference>